<name>G3MKE9_AMBMU</name>
<protein>
    <recommendedName>
        <fullName evidence="2">Lipocalin/cytosolic fatty-acid binding domain-containing protein</fullName>
    </recommendedName>
</protein>
<reference evidence="1" key="1">
    <citation type="journal article" date="2011" name="PLoS ONE">
        <title>A deep insight into the sialotranscriptome of the gulf coast tick, Amblyomma maculatum.</title>
        <authorList>
            <person name="Karim S."/>
            <person name="Singh P."/>
            <person name="Ribeiro J.M."/>
        </authorList>
    </citation>
    <scope>NUCLEOTIDE SEQUENCE</scope>
    <source>
        <tissue evidence="1">Salivary gland</tissue>
    </source>
</reference>
<sequence>MDPGRHIWSFEESPEAKLLLCTSDLPTKISDKEVFFTRYTQDSTGNAVLRLKGTFLDFHPEEGPTIMLVGKEDGSPPFQSELLVYQDENNSCGVFLVHALTPIIEDCHPNVPSSLCELRDTSNTTQAAQSSDCYSTFLHICKPRGNHVNAVPQEQWNHFGSKSSYGDRCKPVPELLPNA</sequence>
<evidence type="ECO:0008006" key="2">
    <source>
        <dbReference type="Google" id="ProtNLM"/>
    </source>
</evidence>
<proteinExistence type="evidence at transcript level"/>
<evidence type="ECO:0000313" key="1">
    <source>
        <dbReference type="EMBL" id="AEO33967.1"/>
    </source>
</evidence>
<dbReference type="AlphaFoldDB" id="G3MKE9"/>
<accession>G3MKE9</accession>
<organism evidence="1">
    <name type="scientific">Amblyomma maculatum</name>
    <name type="common">Gulf Coast tick</name>
    <dbReference type="NCBI Taxonomy" id="34609"/>
    <lineage>
        <taxon>Eukaryota</taxon>
        <taxon>Metazoa</taxon>
        <taxon>Ecdysozoa</taxon>
        <taxon>Arthropoda</taxon>
        <taxon>Chelicerata</taxon>
        <taxon>Arachnida</taxon>
        <taxon>Acari</taxon>
        <taxon>Parasitiformes</taxon>
        <taxon>Ixodida</taxon>
        <taxon>Ixodoidea</taxon>
        <taxon>Ixodidae</taxon>
        <taxon>Amblyomminae</taxon>
        <taxon>Amblyomma</taxon>
    </lineage>
</organism>
<dbReference type="EMBL" id="JO842350">
    <property type="protein sequence ID" value="AEO33967.1"/>
    <property type="molecule type" value="mRNA"/>
</dbReference>